<proteinExistence type="predicted"/>
<keyword evidence="1" id="KW-0472">Membrane</keyword>
<sequence>MNAVTGTYRLIYEEMRWILVIFSSITILISAIYLTIGSLFNIGFTTSLFGPIYGGVCVLGAIGFTTIFPIAIGLGSTRTQYMKSYYAISSLMVIGIISILNIIYFAFYLLREQGLHSLSFFHPANLFSPDYHVFYYLLIDLMIGFLLLGLSSFITACWRKLGTRNFLVLFFSINILITYLFTTTNLFSKIAPFLFEHTLLTFIGCGLIGVLLHLATYPIMKHISLTFKPVQS</sequence>
<dbReference type="OrthoDB" id="2649128at2"/>
<dbReference type="Proteomes" id="UP000074108">
    <property type="component" value="Unassembled WGS sequence"/>
</dbReference>
<keyword evidence="3" id="KW-1185">Reference proteome</keyword>
<feature type="transmembrane region" description="Helical" evidence="1">
    <location>
        <begin position="133"/>
        <end position="154"/>
    </location>
</feature>
<feature type="transmembrane region" description="Helical" evidence="1">
    <location>
        <begin position="52"/>
        <end position="74"/>
    </location>
</feature>
<keyword evidence="1" id="KW-1133">Transmembrane helix</keyword>
<gene>
    <name evidence="2" type="ORF">Q75_02535</name>
</gene>
<feature type="transmembrane region" description="Helical" evidence="1">
    <location>
        <begin position="86"/>
        <end position="110"/>
    </location>
</feature>
<dbReference type="STRING" id="1150625.Q75_02535"/>
<reference evidence="2 3" key="1">
    <citation type="journal article" date="2016" name="Front. Microbiol.">
        <title>Microevolution Analysis of Bacillus coahuilensis Unveils Differences in Phosphorus Acquisition Strategies and Their Regulation.</title>
        <authorList>
            <person name="Gomez-Lunar Z."/>
            <person name="Hernandez-Gonzalez I."/>
            <person name="Rodriguez-Torres M.D."/>
            <person name="Souza V."/>
            <person name="Olmedo-Alvarez G."/>
        </authorList>
    </citation>
    <scope>NUCLEOTIDE SEQUENCE [LARGE SCALE GENOMIC DNA]</scope>
    <source>
        <strain evidence="3">p1.1.43</strain>
    </source>
</reference>
<accession>A0A147KBH7</accession>
<dbReference type="AlphaFoldDB" id="A0A147KBH7"/>
<feature type="transmembrane region" description="Helical" evidence="1">
    <location>
        <begin position="199"/>
        <end position="219"/>
    </location>
</feature>
<feature type="transmembrane region" description="Helical" evidence="1">
    <location>
        <begin position="17"/>
        <end position="40"/>
    </location>
</feature>
<feature type="transmembrane region" description="Helical" evidence="1">
    <location>
        <begin position="166"/>
        <end position="187"/>
    </location>
</feature>
<dbReference type="EMBL" id="LDYG01000010">
    <property type="protein sequence ID" value="KUP08519.1"/>
    <property type="molecule type" value="Genomic_DNA"/>
</dbReference>
<comment type="caution">
    <text evidence="2">The sequence shown here is derived from an EMBL/GenBank/DDBJ whole genome shotgun (WGS) entry which is preliminary data.</text>
</comment>
<evidence type="ECO:0000313" key="3">
    <source>
        <dbReference type="Proteomes" id="UP000074108"/>
    </source>
</evidence>
<evidence type="ECO:0000256" key="1">
    <source>
        <dbReference type="SAM" id="Phobius"/>
    </source>
</evidence>
<protein>
    <submittedName>
        <fullName evidence="2">Uncharacterized protein</fullName>
    </submittedName>
</protein>
<dbReference type="RefSeq" id="WP_059350257.1">
    <property type="nucleotide sequence ID" value="NZ_LDYG01000010.1"/>
</dbReference>
<evidence type="ECO:0000313" key="2">
    <source>
        <dbReference type="EMBL" id="KUP08519.1"/>
    </source>
</evidence>
<name>A0A147KBH7_9BACI</name>
<organism evidence="2 3">
    <name type="scientific">Bacillus coahuilensis p1.1.43</name>
    <dbReference type="NCBI Taxonomy" id="1150625"/>
    <lineage>
        <taxon>Bacteria</taxon>
        <taxon>Bacillati</taxon>
        <taxon>Bacillota</taxon>
        <taxon>Bacilli</taxon>
        <taxon>Bacillales</taxon>
        <taxon>Bacillaceae</taxon>
        <taxon>Bacillus</taxon>
    </lineage>
</organism>
<dbReference type="PATRIC" id="fig|1150625.3.peg.541"/>
<keyword evidence="1" id="KW-0812">Transmembrane</keyword>